<comment type="caution">
    <text evidence="3">The sequence shown here is derived from an EMBL/GenBank/DDBJ whole genome shotgun (WGS) entry which is preliminary data.</text>
</comment>
<dbReference type="InterPro" id="IPR025521">
    <property type="entry name" value="Neprosin_propep"/>
</dbReference>
<protein>
    <recommendedName>
        <fullName evidence="2">Neprosin activation peptide domain-containing protein</fullName>
    </recommendedName>
</protein>
<feature type="transmembrane region" description="Helical" evidence="1">
    <location>
        <begin position="179"/>
        <end position="199"/>
    </location>
</feature>
<evidence type="ECO:0000256" key="1">
    <source>
        <dbReference type="SAM" id="Phobius"/>
    </source>
</evidence>
<evidence type="ECO:0000259" key="2">
    <source>
        <dbReference type="Pfam" id="PF14365"/>
    </source>
</evidence>
<keyword evidence="1" id="KW-1133">Transmembrane helix</keyword>
<evidence type="ECO:0000313" key="3">
    <source>
        <dbReference type="EMBL" id="KAG9441313.1"/>
    </source>
</evidence>
<dbReference type="Proteomes" id="UP000825729">
    <property type="component" value="Unassembled WGS sequence"/>
</dbReference>
<evidence type="ECO:0000313" key="4">
    <source>
        <dbReference type="Proteomes" id="UP000825729"/>
    </source>
</evidence>
<dbReference type="Pfam" id="PF14365">
    <property type="entry name" value="Neprosin_AP"/>
    <property type="match status" value="1"/>
</dbReference>
<dbReference type="InterPro" id="IPR053168">
    <property type="entry name" value="Glutamic_endopeptidase"/>
</dbReference>
<name>A0AAV7DYF5_ARIFI</name>
<dbReference type="AlphaFoldDB" id="A0AAV7DYF5"/>
<accession>A0AAV7DYF5</accession>
<gene>
    <name evidence="3" type="ORF">H6P81_017167</name>
</gene>
<organism evidence="3 4">
    <name type="scientific">Aristolochia fimbriata</name>
    <name type="common">White veined hardy Dutchman's pipe vine</name>
    <dbReference type="NCBI Taxonomy" id="158543"/>
    <lineage>
        <taxon>Eukaryota</taxon>
        <taxon>Viridiplantae</taxon>
        <taxon>Streptophyta</taxon>
        <taxon>Embryophyta</taxon>
        <taxon>Tracheophyta</taxon>
        <taxon>Spermatophyta</taxon>
        <taxon>Magnoliopsida</taxon>
        <taxon>Magnoliidae</taxon>
        <taxon>Piperales</taxon>
        <taxon>Aristolochiaceae</taxon>
        <taxon>Aristolochia</taxon>
    </lineage>
</organism>
<sequence>MKEFLASVNKTPVKTITTKDGDVFDCVDIYKQPSLDHPLLRDHVVQLEPPYPPMEKLRRPSSYITMITENEGEEDACPLGTVPMTRVHMEDLLKFGSVENYNSKYGRSGYNPLGQRRDKHQASYAVKSTRGGPFYGTQVTMNVCNPVIDTYHHQAFSLATKKAKIWTLWKLDGMFIQHFMGAVLLLAYSFTLQGIIMALEAAITASVDSFKYTTKMTPLEIGGSGTKTATGTHQSGIGRKNSSRIWIKDQTELIGEEKPPPTLARAQLMFQWGVVISLLKATKRQLI</sequence>
<keyword evidence="1" id="KW-0812">Transmembrane</keyword>
<feature type="domain" description="Neprosin activation peptide" evidence="2">
    <location>
        <begin position="15"/>
        <end position="125"/>
    </location>
</feature>
<proteinExistence type="predicted"/>
<keyword evidence="4" id="KW-1185">Reference proteome</keyword>
<keyword evidence="1" id="KW-0472">Membrane</keyword>
<reference evidence="3 4" key="1">
    <citation type="submission" date="2021-07" db="EMBL/GenBank/DDBJ databases">
        <title>The Aristolochia fimbriata genome: insights into angiosperm evolution, floral development and chemical biosynthesis.</title>
        <authorList>
            <person name="Jiao Y."/>
        </authorList>
    </citation>
    <scope>NUCLEOTIDE SEQUENCE [LARGE SCALE GENOMIC DNA]</scope>
    <source>
        <strain evidence="3">IBCAS-2021</strain>
        <tissue evidence="3">Leaf</tissue>
    </source>
</reference>
<dbReference type="EMBL" id="JAINDJ010000007">
    <property type="protein sequence ID" value="KAG9441313.1"/>
    <property type="molecule type" value="Genomic_DNA"/>
</dbReference>
<dbReference type="PANTHER" id="PTHR31589">
    <property type="entry name" value="PROTEIN, PUTATIVE (DUF239)-RELATED-RELATED"/>
    <property type="match status" value="1"/>
</dbReference>